<feature type="coiled-coil region" evidence="1">
    <location>
        <begin position="179"/>
        <end position="227"/>
    </location>
</feature>
<name>A0A140DUR5_9FIRM</name>
<feature type="region of interest" description="Disordered" evidence="2">
    <location>
        <begin position="1"/>
        <end position="33"/>
    </location>
</feature>
<gene>
    <name evidence="3" type="ORF">AALO17_12580</name>
</gene>
<organism evidence="3 4">
    <name type="scientific">Faecalibaculum rodentium</name>
    <dbReference type="NCBI Taxonomy" id="1702221"/>
    <lineage>
        <taxon>Bacteria</taxon>
        <taxon>Bacillati</taxon>
        <taxon>Bacillota</taxon>
        <taxon>Erysipelotrichia</taxon>
        <taxon>Erysipelotrichales</taxon>
        <taxon>Erysipelotrichaceae</taxon>
        <taxon>Faecalibaculum</taxon>
    </lineage>
</organism>
<dbReference type="Proteomes" id="UP000069771">
    <property type="component" value="Chromosome"/>
</dbReference>
<dbReference type="AlphaFoldDB" id="A0A140DUR5"/>
<evidence type="ECO:0000313" key="3">
    <source>
        <dbReference type="EMBL" id="AMK54392.1"/>
    </source>
</evidence>
<dbReference type="EMBL" id="CP011391">
    <property type="protein sequence ID" value="AMK54392.1"/>
    <property type="molecule type" value="Genomic_DNA"/>
</dbReference>
<keyword evidence="1" id="KW-0175">Coiled coil</keyword>
<evidence type="ECO:0000256" key="1">
    <source>
        <dbReference type="SAM" id="Coils"/>
    </source>
</evidence>
<evidence type="ECO:0000313" key="4">
    <source>
        <dbReference type="Proteomes" id="UP000069771"/>
    </source>
</evidence>
<sequence length="371" mass="42561">MEVTRKTDMSDSKSEKEPQQKQETTREFPPRYGRHDIQEEGLNLDEYVRIYEDPYRGPQKYLPYQFRLAWLRNTYPQGIIRQLEPELLAEGRQLIGGMEFYRTPDDPIGERVYCQVSRDETGPELDTRDLFEVLRQKLINAITIGLGFSLPVLSAMEQQEILKQEAQESGEQADPRLKIEALQDELLSLRSQLDFAQEVKSRQDLELRDLQQALRKLEYQADSHKTAATKTSAARADMIQNKIQYDPAMVAYVRQGTDGTLSWVNQEGGRISTPVIDSVEEAWNTEIPLTKGEMVTVSERLSRVAQSPEGKALLETWLDKNQKISSRKQFPGVCAIRYLYYHGLLNDLCKALGLEPWRGDTGQTEPETAEN</sequence>
<accession>A0A140DUR5</accession>
<protein>
    <submittedName>
        <fullName evidence="3">Uncharacterized protein</fullName>
    </submittedName>
</protein>
<reference evidence="3 4" key="1">
    <citation type="journal article" date="2016" name="Gut Pathog.">
        <title>Whole genome sequencing of "Faecalibaculum rodentium" ALO17, isolated from C57BL/6J laboratory mouse feces.</title>
        <authorList>
            <person name="Lim S."/>
            <person name="Chang D.H."/>
            <person name="Ahn S."/>
            <person name="Kim B.C."/>
        </authorList>
    </citation>
    <scope>NUCLEOTIDE SEQUENCE [LARGE SCALE GENOMIC DNA]</scope>
    <source>
        <strain evidence="3 4">Alo17</strain>
    </source>
</reference>
<dbReference type="GeneID" id="78477987"/>
<dbReference type="RefSeq" id="WP_067556672.1">
    <property type="nucleotide sequence ID" value="NZ_CAONVF010000005.1"/>
</dbReference>
<keyword evidence="4" id="KW-1185">Reference proteome</keyword>
<dbReference type="STRING" id="1702221.AALO17_12580"/>
<dbReference type="KEGG" id="fro:AALO17_12580"/>
<evidence type="ECO:0000256" key="2">
    <source>
        <dbReference type="SAM" id="MobiDB-lite"/>
    </source>
</evidence>
<proteinExistence type="predicted"/>